<accession>A0A9P7BK10</accession>
<dbReference type="Proteomes" id="UP000716291">
    <property type="component" value="Unassembled WGS sequence"/>
</dbReference>
<comment type="caution">
    <text evidence="1">The sequence shown here is derived from an EMBL/GenBank/DDBJ whole genome shotgun (WGS) entry which is preliminary data.</text>
</comment>
<evidence type="ECO:0000313" key="1">
    <source>
        <dbReference type="EMBL" id="KAG1286259.1"/>
    </source>
</evidence>
<reference evidence="1" key="1">
    <citation type="journal article" date="2020" name="Microb. Genom.">
        <title>Genetic diversity of clinical and environmental Mucorales isolates obtained from an investigation of mucormycosis cases among solid organ transplant recipients.</title>
        <authorList>
            <person name="Nguyen M.H."/>
            <person name="Kaul D."/>
            <person name="Muto C."/>
            <person name="Cheng S.J."/>
            <person name="Richter R.A."/>
            <person name="Bruno V.M."/>
            <person name="Liu G."/>
            <person name="Beyhan S."/>
            <person name="Sundermann A.J."/>
            <person name="Mounaud S."/>
            <person name="Pasculle A.W."/>
            <person name="Nierman W.C."/>
            <person name="Driscoll E."/>
            <person name="Cumbie R."/>
            <person name="Clancy C.J."/>
            <person name="Dupont C.L."/>
        </authorList>
    </citation>
    <scope>NUCLEOTIDE SEQUENCE</scope>
    <source>
        <strain evidence="1">GL11</strain>
    </source>
</reference>
<sequence>MSVYDRSRLLRWRMGWLPGRPIACRCGHPYASRAHLLSCLRVAIRLNVALNTRPNPLDYVLNQLPRKIPARHSPSLLSRWSAWWPVVCTILFEIEQICQPDEEFSPAASDTSGSLLLDKLKPATTVHLSTLLSTAE</sequence>
<keyword evidence="2" id="KW-1185">Reference proteome</keyword>
<protein>
    <submittedName>
        <fullName evidence="1">Uncharacterized protein</fullName>
    </submittedName>
</protein>
<evidence type="ECO:0000313" key="2">
    <source>
        <dbReference type="Proteomes" id="UP000716291"/>
    </source>
</evidence>
<dbReference type="AlphaFoldDB" id="A0A9P7BK10"/>
<dbReference type="EMBL" id="JAANQT010007590">
    <property type="protein sequence ID" value="KAG1286259.1"/>
    <property type="molecule type" value="Genomic_DNA"/>
</dbReference>
<name>A0A9P7BK10_RHIOR</name>
<gene>
    <name evidence="1" type="ORF">G6F64_014208</name>
</gene>
<organism evidence="1 2">
    <name type="scientific">Rhizopus oryzae</name>
    <name type="common">Mucormycosis agent</name>
    <name type="synonym">Rhizopus arrhizus var. delemar</name>
    <dbReference type="NCBI Taxonomy" id="64495"/>
    <lineage>
        <taxon>Eukaryota</taxon>
        <taxon>Fungi</taxon>
        <taxon>Fungi incertae sedis</taxon>
        <taxon>Mucoromycota</taxon>
        <taxon>Mucoromycotina</taxon>
        <taxon>Mucoromycetes</taxon>
        <taxon>Mucorales</taxon>
        <taxon>Mucorineae</taxon>
        <taxon>Rhizopodaceae</taxon>
        <taxon>Rhizopus</taxon>
    </lineage>
</organism>
<proteinExistence type="predicted"/>